<dbReference type="Proteomes" id="UP000266677">
    <property type="component" value="Unassembled WGS sequence"/>
</dbReference>
<organism evidence="2 3">
    <name type="scientific">Nocardia panacis</name>
    <dbReference type="NCBI Taxonomy" id="2340916"/>
    <lineage>
        <taxon>Bacteria</taxon>
        <taxon>Bacillati</taxon>
        <taxon>Actinomycetota</taxon>
        <taxon>Actinomycetes</taxon>
        <taxon>Mycobacteriales</taxon>
        <taxon>Nocardiaceae</taxon>
        <taxon>Nocardia</taxon>
    </lineage>
</organism>
<gene>
    <name evidence="2" type="ORF">D5S18_31355</name>
</gene>
<dbReference type="OrthoDB" id="122910at2"/>
<dbReference type="InterPro" id="IPR018648">
    <property type="entry name" value="DUF2076"/>
</dbReference>
<dbReference type="RefSeq" id="WP_120044745.1">
    <property type="nucleotide sequence ID" value="NZ_QZFU01000045.1"/>
</dbReference>
<dbReference type="EMBL" id="QZFU01000045">
    <property type="protein sequence ID" value="RJO69163.1"/>
    <property type="molecule type" value="Genomic_DNA"/>
</dbReference>
<protein>
    <submittedName>
        <fullName evidence="2">DUF2076 family protein</fullName>
    </submittedName>
</protein>
<dbReference type="Pfam" id="PF09849">
    <property type="entry name" value="DUF2076"/>
    <property type="match status" value="1"/>
</dbReference>
<feature type="region of interest" description="Disordered" evidence="1">
    <location>
        <begin position="71"/>
        <end position="96"/>
    </location>
</feature>
<evidence type="ECO:0000313" key="3">
    <source>
        <dbReference type="Proteomes" id="UP000266677"/>
    </source>
</evidence>
<feature type="compositionally biased region" description="Low complexity" evidence="1">
    <location>
        <begin position="71"/>
        <end position="80"/>
    </location>
</feature>
<sequence length="132" mass="14001">MTNPQEQQALDTLFQKLAQHSTQSGPRDPAMESLIQQRVQQTPGATYAMAQLLIGQEQAITQLRQQVAQLQQQLAQQPQPGYTPPQPQERSGGGFLAGAGQIALGVGGGMLAASAIEGIADSIFGDDDDDGW</sequence>
<name>A0A3A4KJ16_9NOCA</name>
<evidence type="ECO:0000256" key="1">
    <source>
        <dbReference type="SAM" id="MobiDB-lite"/>
    </source>
</evidence>
<keyword evidence="3" id="KW-1185">Reference proteome</keyword>
<comment type="caution">
    <text evidence="2">The sequence shown here is derived from an EMBL/GenBank/DDBJ whole genome shotgun (WGS) entry which is preliminary data.</text>
</comment>
<accession>A0A3A4KJ16</accession>
<dbReference type="AlphaFoldDB" id="A0A3A4KJ16"/>
<proteinExistence type="predicted"/>
<evidence type="ECO:0000313" key="2">
    <source>
        <dbReference type="EMBL" id="RJO69163.1"/>
    </source>
</evidence>
<reference evidence="2 3" key="1">
    <citation type="submission" date="2018-09" db="EMBL/GenBank/DDBJ databases">
        <title>YIM PH21274 draft genome.</title>
        <authorList>
            <person name="Miao C."/>
        </authorList>
    </citation>
    <scope>NUCLEOTIDE SEQUENCE [LARGE SCALE GENOMIC DNA]</scope>
    <source>
        <strain evidence="2 3">YIM PH 21724</strain>
    </source>
</reference>